<keyword evidence="2" id="KW-0227">DNA damage</keyword>
<accession>A0ABR2VK46</accession>
<dbReference type="Gene3D" id="3.30.230.10">
    <property type="match status" value="1"/>
</dbReference>
<dbReference type="Proteomes" id="UP001479436">
    <property type="component" value="Unassembled WGS sequence"/>
</dbReference>
<dbReference type="InterPro" id="IPR002099">
    <property type="entry name" value="MutL/Mlh/PMS"/>
</dbReference>
<dbReference type="InterPro" id="IPR038973">
    <property type="entry name" value="MutL/Mlh/Pms-like"/>
</dbReference>
<proteinExistence type="inferred from homology"/>
<feature type="domain" description="DNA mismatch repair protein S5" evidence="4">
    <location>
        <begin position="154"/>
        <end position="250"/>
    </location>
</feature>
<dbReference type="EMBL" id="JASJQH010013658">
    <property type="protein sequence ID" value="KAK9659720.1"/>
    <property type="molecule type" value="Genomic_DNA"/>
</dbReference>
<gene>
    <name evidence="5" type="primary">mlh1_4</name>
    <name evidence="5" type="ORF">K7432_018611</name>
</gene>
<evidence type="ECO:0000259" key="4">
    <source>
        <dbReference type="SMART" id="SM01340"/>
    </source>
</evidence>
<dbReference type="InterPro" id="IPR014721">
    <property type="entry name" value="Ribsml_uS5_D2-typ_fold_subgr"/>
</dbReference>
<keyword evidence="3" id="KW-0234">DNA repair</keyword>
<evidence type="ECO:0000256" key="1">
    <source>
        <dbReference type="ARBA" id="ARBA00006082"/>
    </source>
</evidence>
<dbReference type="SUPFAM" id="SSF54211">
    <property type="entry name" value="Ribosomal protein S5 domain 2-like"/>
    <property type="match status" value="1"/>
</dbReference>
<evidence type="ECO:0000313" key="5">
    <source>
        <dbReference type="EMBL" id="KAK9659720.1"/>
    </source>
</evidence>
<protein>
    <submittedName>
        <fullName evidence="5">DNA mismatch repair protein Mlh1</fullName>
    </submittedName>
</protein>
<reference evidence="5 6" key="1">
    <citation type="submission" date="2023-04" db="EMBL/GenBank/DDBJ databases">
        <title>Genome of Basidiobolus ranarum AG-B5.</title>
        <authorList>
            <person name="Stajich J.E."/>
            <person name="Carter-House D."/>
            <person name="Gryganskyi A."/>
        </authorList>
    </citation>
    <scope>NUCLEOTIDE SEQUENCE [LARGE SCALE GENOMIC DNA]</scope>
    <source>
        <strain evidence="5 6">AG-B5</strain>
    </source>
</reference>
<comment type="caution">
    <text evidence="5">The sequence shown here is derived from an EMBL/GenBank/DDBJ whole genome shotgun (WGS) entry which is preliminary data.</text>
</comment>
<dbReference type="Gene3D" id="3.30.565.10">
    <property type="entry name" value="Histidine kinase-like ATPase, C-terminal domain"/>
    <property type="match status" value="1"/>
</dbReference>
<evidence type="ECO:0000256" key="3">
    <source>
        <dbReference type="ARBA" id="ARBA00023204"/>
    </source>
</evidence>
<keyword evidence="6" id="KW-1185">Reference proteome</keyword>
<dbReference type="CDD" id="cd16926">
    <property type="entry name" value="HATPase_MutL-MLH-PMS-like"/>
    <property type="match status" value="1"/>
</dbReference>
<evidence type="ECO:0000256" key="2">
    <source>
        <dbReference type="ARBA" id="ARBA00022763"/>
    </source>
</evidence>
<name>A0ABR2VK46_9FUNG</name>
<dbReference type="NCBIfam" id="TIGR00585">
    <property type="entry name" value="mutl"/>
    <property type="match status" value="1"/>
</dbReference>
<dbReference type="InterPro" id="IPR014762">
    <property type="entry name" value="DNA_mismatch_repair_CS"/>
</dbReference>
<sequence>KEDLGIVCERFTTSKLKDYDDLMSIGTYGFRGEALASISHVAHLTITTKTQDSSCAYRACYSDGKLAAPKPGVSVDPKPCAGNNGTQITVEDLFYNVPTRRKALKNASEEYNKILDVVNRYAIHNPGISFTCKKQGTNRADVHTSSTATIVDNIRQIYGNSVASELLELKYKSENLEFDVNGWVSNANYNAKKMTMLLFINHRAVENVSIKRAVENIYSTYLPKSTHPFIYLSIDMKPLNVDVNVHPTKR</sequence>
<dbReference type="PANTHER" id="PTHR10073:SF12">
    <property type="entry name" value="DNA MISMATCH REPAIR PROTEIN MLH1"/>
    <property type="match status" value="1"/>
</dbReference>
<comment type="similarity">
    <text evidence="1">Belongs to the DNA mismatch repair MutL/HexB family.</text>
</comment>
<dbReference type="Pfam" id="PF01119">
    <property type="entry name" value="DNA_mis_repair"/>
    <property type="match status" value="1"/>
</dbReference>
<dbReference type="InterPro" id="IPR020568">
    <property type="entry name" value="Ribosomal_Su5_D2-typ_SF"/>
</dbReference>
<dbReference type="PROSITE" id="PS00058">
    <property type="entry name" value="DNA_MISMATCH_REPAIR_1"/>
    <property type="match status" value="1"/>
</dbReference>
<dbReference type="InterPro" id="IPR036890">
    <property type="entry name" value="HATPase_C_sf"/>
</dbReference>
<organism evidence="5 6">
    <name type="scientific">Basidiobolus ranarum</name>
    <dbReference type="NCBI Taxonomy" id="34480"/>
    <lineage>
        <taxon>Eukaryota</taxon>
        <taxon>Fungi</taxon>
        <taxon>Fungi incertae sedis</taxon>
        <taxon>Zoopagomycota</taxon>
        <taxon>Entomophthoromycotina</taxon>
        <taxon>Basidiobolomycetes</taxon>
        <taxon>Basidiobolales</taxon>
        <taxon>Basidiobolaceae</taxon>
        <taxon>Basidiobolus</taxon>
    </lineage>
</organism>
<dbReference type="PANTHER" id="PTHR10073">
    <property type="entry name" value="DNA MISMATCH REPAIR PROTEIN MLH, PMS, MUTL"/>
    <property type="match status" value="1"/>
</dbReference>
<evidence type="ECO:0000313" key="6">
    <source>
        <dbReference type="Proteomes" id="UP001479436"/>
    </source>
</evidence>
<dbReference type="InterPro" id="IPR013507">
    <property type="entry name" value="DNA_mismatch_S5_2-like"/>
</dbReference>
<feature type="non-terminal residue" evidence="5">
    <location>
        <position position="250"/>
    </location>
</feature>
<dbReference type="SMART" id="SM01340">
    <property type="entry name" value="DNA_mis_repair"/>
    <property type="match status" value="1"/>
</dbReference>
<dbReference type="SUPFAM" id="SSF55874">
    <property type="entry name" value="ATPase domain of HSP90 chaperone/DNA topoisomerase II/histidine kinase"/>
    <property type="match status" value="1"/>
</dbReference>
<feature type="non-terminal residue" evidence="5">
    <location>
        <position position="1"/>
    </location>
</feature>